<evidence type="ECO:0000313" key="2">
    <source>
        <dbReference type="Proteomes" id="UP000005963"/>
    </source>
</evidence>
<reference evidence="1 2" key="1">
    <citation type="submission" date="2012-01" db="EMBL/GenBank/DDBJ databases">
        <title>The Genome Sequence of Megamonas funiformis YIT 11815.</title>
        <authorList>
            <consortium name="The Broad Institute Genome Sequencing Platform"/>
            <person name="Earl A."/>
            <person name="Ward D."/>
            <person name="Feldgarden M."/>
            <person name="Gevers D."/>
            <person name="Morotomi M."/>
            <person name="Young S.K."/>
            <person name="Zeng Q."/>
            <person name="Gargeya S."/>
            <person name="Fitzgerald M."/>
            <person name="Haas B."/>
            <person name="Abouelleil A."/>
            <person name="Alvarado L."/>
            <person name="Arachchi H.M."/>
            <person name="Berlin A."/>
            <person name="Chapman S.B."/>
            <person name="Gearin G."/>
            <person name="Goldberg J."/>
            <person name="Griggs A."/>
            <person name="Gujja S."/>
            <person name="Hansen M."/>
            <person name="Heiman D."/>
            <person name="Howarth C."/>
            <person name="Larimer J."/>
            <person name="Lui A."/>
            <person name="MacDonald P.J.P."/>
            <person name="McCowen C."/>
            <person name="Montmayeur A."/>
            <person name="Murphy C."/>
            <person name="Neiman D."/>
            <person name="Pearson M."/>
            <person name="Priest M."/>
            <person name="Roberts A."/>
            <person name="Saif S."/>
            <person name="Shea T."/>
            <person name="Sisk P."/>
            <person name="Stolte C."/>
            <person name="Sykes S."/>
            <person name="Wortman J."/>
            <person name="Nusbaum C."/>
            <person name="Birren B."/>
        </authorList>
    </citation>
    <scope>NUCLEOTIDE SEQUENCE [LARGE SCALE GENOMIC DNA]</scope>
    <source>
        <strain evidence="1 2">YIT 11815</strain>
    </source>
</reference>
<organism evidence="1 2">
    <name type="scientific">Megamonas funiformis YIT 11815</name>
    <dbReference type="NCBI Taxonomy" id="742816"/>
    <lineage>
        <taxon>Bacteria</taxon>
        <taxon>Bacillati</taxon>
        <taxon>Bacillota</taxon>
        <taxon>Negativicutes</taxon>
        <taxon>Selenomonadales</taxon>
        <taxon>Selenomonadaceae</taxon>
        <taxon>Megamonas</taxon>
    </lineage>
</organism>
<dbReference type="Proteomes" id="UP000005963">
    <property type="component" value="Unassembled WGS sequence"/>
</dbReference>
<dbReference type="RefSeq" id="WP_008540223.1">
    <property type="nucleotide sequence ID" value="NZ_JH601095.1"/>
</dbReference>
<sequence>MDEREKMCRALILKIRKGSNKDVKLKKEVTRAFEKGILSECSKKEYKK</sequence>
<accession>A0ABN0EF32</accession>
<dbReference type="GeneID" id="62779889"/>
<keyword evidence="2" id="KW-1185">Reference proteome</keyword>
<comment type="caution">
    <text evidence="1">The sequence shown here is derived from an EMBL/GenBank/DDBJ whole genome shotgun (WGS) entry which is preliminary data.</text>
</comment>
<name>A0ABN0EF32_9FIRM</name>
<proteinExistence type="predicted"/>
<evidence type="ECO:0000313" key="1">
    <source>
        <dbReference type="EMBL" id="EHR31831.1"/>
    </source>
</evidence>
<gene>
    <name evidence="1" type="ORF">HMPREF9454_02487</name>
</gene>
<protein>
    <submittedName>
        <fullName evidence="1">Uncharacterized protein</fullName>
    </submittedName>
</protein>
<dbReference type="EMBL" id="ADMB01000109">
    <property type="protein sequence ID" value="EHR31831.1"/>
    <property type="molecule type" value="Genomic_DNA"/>
</dbReference>